<organism evidence="2 3">
    <name type="scientific">Salix brachista</name>
    <dbReference type="NCBI Taxonomy" id="2182728"/>
    <lineage>
        <taxon>Eukaryota</taxon>
        <taxon>Viridiplantae</taxon>
        <taxon>Streptophyta</taxon>
        <taxon>Embryophyta</taxon>
        <taxon>Tracheophyta</taxon>
        <taxon>Spermatophyta</taxon>
        <taxon>Magnoliopsida</taxon>
        <taxon>eudicotyledons</taxon>
        <taxon>Gunneridae</taxon>
        <taxon>Pentapetalae</taxon>
        <taxon>rosids</taxon>
        <taxon>fabids</taxon>
        <taxon>Malpighiales</taxon>
        <taxon>Salicaceae</taxon>
        <taxon>Saliceae</taxon>
        <taxon>Salix</taxon>
    </lineage>
</organism>
<protein>
    <recommendedName>
        <fullName evidence="1">Retrotransposon gag domain-containing protein</fullName>
    </recommendedName>
</protein>
<dbReference type="PANTHER" id="PTHR37610:SF97">
    <property type="entry name" value="RETROTRANSPOSON GAG DOMAIN-CONTAINING PROTEIN"/>
    <property type="match status" value="1"/>
</dbReference>
<dbReference type="Pfam" id="PF03732">
    <property type="entry name" value="Retrotrans_gag"/>
    <property type="match status" value="1"/>
</dbReference>
<sequence>MQVHKETLLEKPTLKFARSVSTIELGNARANIERSYIMQLKEKVLNLKKTLASKEAQNRQFNQIQDHHLRFQKLYLSKPLCFDTVTLQKYGPFQDAEAVTEPLGNSFNGISTMEVYRLNPSQSPTSLYQKRIVKQIAPPSTDCRFPMWQCCNNMVLSWILHLIHPDIANNILYSDTVAIMWSDLNDRFSQNNDSRIYQIQQEIVECRQGQQSISIYYTKLKALWDELYAYHEPLVCNCEGLKALADREEKEKVMQFFMGLNDFNSTILGSILMMNPIPDTQRVNGLILQHERQIEVANHRESPSYSHAMQTSRTPTTTGSFCTYKPLRCSHCDQEGHIIDRCYYIIGFPMGHKWHGKNMQPRNKKSTTRNNKRIVTHNVELASSST</sequence>
<gene>
    <name evidence="2" type="ORF">DKX38_023839</name>
</gene>
<evidence type="ECO:0000313" key="3">
    <source>
        <dbReference type="Proteomes" id="UP000326939"/>
    </source>
</evidence>
<dbReference type="PANTHER" id="PTHR37610">
    <property type="entry name" value="CCHC-TYPE DOMAIN-CONTAINING PROTEIN"/>
    <property type="match status" value="1"/>
</dbReference>
<dbReference type="InterPro" id="IPR005162">
    <property type="entry name" value="Retrotrans_gag_dom"/>
</dbReference>
<dbReference type="AlphaFoldDB" id="A0A5N5JQ27"/>
<proteinExistence type="predicted"/>
<dbReference type="EMBL" id="VDCV01000016">
    <property type="protein sequence ID" value="KAB5519520.1"/>
    <property type="molecule type" value="Genomic_DNA"/>
</dbReference>
<accession>A0A5N5JQ27</accession>
<comment type="caution">
    <text evidence="2">The sequence shown here is derived from an EMBL/GenBank/DDBJ whole genome shotgun (WGS) entry which is preliminary data.</text>
</comment>
<feature type="domain" description="Retrotransposon gag" evidence="1">
    <location>
        <begin position="158"/>
        <end position="261"/>
    </location>
</feature>
<name>A0A5N5JQ27_9ROSI</name>
<dbReference type="Proteomes" id="UP000326939">
    <property type="component" value="Chromosome 16"/>
</dbReference>
<reference evidence="3" key="1">
    <citation type="journal article" date="2019" name="Gigascience">
        <title>De novo genome assembly of the endangered Acer yangbiense, a plant species with extremely small populations endemic to Yunnan Province, China.</title>
        <authorList>
            <person name="Yang J."/>
            <person name="Wariss H.M."/>
            <person name="Tao L."/>
            <person name="Zhang R."/>
            <person name="Yun Q."/>
            <person name="Hollingsworth P."/>
            <person name="Dao Z."/>
            <person name="Luo G."/>
            <person name="Guo H."/>
            <person name="Ma Y."/>
            <person name="Sun W."/>
        </authorList>
    </citation>
    <scope>NUCLEOTIDE SEQUENCE [LARGE SCALE GENOMIC DNA]</scope>
    <source>
        <strain evidence="3">cv. br00</strain>
    </source>
</reference>
<keyword evidence="3" id="KW-1185">Reference proteome</keyword>
<evidence type="ECO:0000313" key="2">
    <source>
        <dbReference type="EMBL" id="KAB5519520.1"/>
    </source>
</evidence>
<evidence type="ECO:0000259" key="1">
    <source>
        <dbReference type="Pfam" id="PF03732"/>
    </source>
</evidence>